<dbReference type="AlphaFoldDB" id="A0A8X6GIW0"/>
<gene>
    <name evidence="1" type="ORF">TNCT_310711</name>
</gene>
<reference evidence="1" key="1">
    <citation type="submission" date="2020-07" db="EMBL/GenBank/DDBJ databases">
        <title>Multicomponent nature underlies the extraordinary mechanical properties of spider dragline silk.</title>
        <authorList>
            <person name="Kono N."/>
            <person name="Nakamura H."/>
            <person name="Mori M."/>
            <person name="Yoshida Y."/>
            <person name="Ohtoshi R."/>
            <person name="Malay A.D."/>
            <person name="Moran D.A.P."/>
            <person name="Tomita M."/>
            <person name="Numata K."/>
            <person name="Arakawa K."/>
        </authorList>
    </citation>
    <scope>NUCLEOTIDE SEQUENCE</scope>
</reference>
<protein>
    <submittedName>
        <fullName evidence="1">Uncharacterized protein</fullName>
    </submittedName>
</protein>
<organism evidence="1 2">
    <name type="scientific">Trichonephila clavata</name>
    <name type="common">Joro spider</name>
    <name type="synonym">Nephila clavata</name>
    <dbReference type="NCBI Taxonomy" id="2740835"/>
    <lineage>
        <taxon>Eukaryota</taxon>
        <taxon>Metazoa</taxon>
        <taxon>Ecdysozoa</taxon>
        <taxon>Arthropoda</taxon>
        <taxon>Chelicerata</taxon>
        <taxon>Arachnida</taxon>
        <taxon>Araneae</taxon>
        <taxon>Araneomorphae</taxon>
        <taxon>Entelegynae</taxon>
        <taxon>Araneoidea</taxon>
        <taxon>Nephilidae</taxon>
        <taxon>Trichonephila</taxon>
    </lineage>
</organism>
<sequence length="84" mass="9120">MGVEGASKPKSRRVNFGVGDVEIKLQYRFLRTMGQKKLSFQTNGNGWCVLAGKVPQNVHVQEELCINAGPEEEAVTREGSSIGG</sequence>
<keyword evidence="2" id="KW-1185">Reference proteome</keyword>
<evidence type="ECO:0000313" key="2">
    <source>
        <dbReference type="Proteomes" id="UP000887116"/>
    </source>
</evidence>
<proteinExistence type="predicted"/>
<comment type="caution">
    <text evidence="1">The sequence shown here is derived from an EMBL/GenBank/DDBJ whole genome shotgun (WGS) entry which is preliminary data.</text>
</comment>
<dbReference type="EMBL" id="BMAO01025767">
    <property type="protein sequence ID" value="GFR04758.1"/>
    <property type="molecule type" value="Genomic_DNA"/>
</dbReference>
<name>A0A8X6GIW0_TRICU</name>
<evidence type="ECO:0000313" key="1">
    <source>
        <dbReference type="EMBL" id="GFR04758.1"/>
    </source>
</evidence>
<accession>A0A8X6GIW0</accession>
<dbReference type="Proteomes" id="UP000887116">
    <property type="component" value="Unassembled WGS sequence"/>
</dbReference>